<evidence type="ECO:0000313" key="13">
    <source>
        <dbReference type="Proteomes" id="UP000027456"/>
    </source>
</evidence>
<evidence type="ECO:0000256" key="3">
    <source>
        <dbReference type="ARBA" id="ARBA00022448"/>
    </source>
</evidence>
<evidence type="ECO:0000256" key="4">
    <source>
        <dbReference type="ARBA" id="ARBA00022475"/>
    </source>
</evidence>
<dbReference type="SUPFAM" id="SSF53474">
    <property type="entry name" value="alpha/beta-Hydrolases"/>
    <property type="match status" value="1"/>
</dbReference>
<evidence type="ECO:0000259" key="10">
    <source>
        <dbReference type="Pfam" id="PF03600"/>
    </source>
</evidence>
<name>A0A074RL92_9AGAM</name>
<evidence type="ECO:0000259" key="11">
    <source>
        <dbReference type="Pfam" id="PF12146"/>
    </source>
</evidence>
<evidence type="ECO:0000256" key="9">
    <source>
        <dbReference type="SAM" id="Phobius"/>
    </source>
</evidence>
<keyword evidence="3" id="KW-0813">Transport</keyword>
<dbReference type="AlphaFoldDB" id="A0A074RL92"/>
<dbReference type="STRING" id="1423351.A0A074RL92"/>
<feature type="transmembrane region" description="Helical" evidence="9">
    <location>
        <begin position="530"/>
        <end position="550"/>
    </location>
</feature>
<dbReference type="Gene3D" id="3.40.50.1820">
    <property type="entry name" value="alpha/beta hydrolase"/>
    <property type="match status" value="1"/>
</dbReference>
<feature type="transmembrane region" description="Helical" evidence="9">
    <location>
        <begin position="474"/>
        <end position="498"/>
    </location>
</feature>
<feature type="transmembrane region" description="Helical" evidence="9">
    <location>
        <begin position="804"/>
        <end position="825"/>
    </location>
</feature>
<comment type="caution">
    <text evidence="12">The sequence shown here is derived from an EMBL/GenBank/DDBJ whole genome shotgun (WGS) entry which is preliminary data.</text>
</comment>
<evidence type="ECO:0000256" key="8">
    <source>
        <dbReference type="SAM" id="MobiDB-lite"/>
    </source>
</evidence>
<dbReference type="CDD" id="cd00625">
    <property type="entry name" value="ArsB_NhaD_permease"/>
    <property type="match status" value="1"/>
</dbReference>
<evidence type="ECO:0000256" key="5">
    <source>
        <dbReference type="ARBA" id="ARBA00022692"/>
    </source>
</evidence>
<proteinExistence type="inferred from homology"/>
<feature type="region of interest" description="Disordered" evidence="8">
    <location>
        <begin position="580"/>
        <end position="607"/>
    </location>
</feature>
<dbReference type="InterPro" id="IPR000802">
    <property type="entry name" value="Arsenical_pump_ArsB"/>
</dbReference>
<dbReference type="Pfam" id="PF03600">
    <property type="entry name" value="CitMHS"/>
    <property type="match status" value="1"/>
</dbReference>
<feature type="transmembrane region" description="Helical" evidence="9">
    <location>
        <begin position="676"/>
        <end position="702"/>
    </location>
</feature>
<dbReference type="Pfam" id="PF12146">
    <property type="entry name" value="Hydrolase_4"/>
    <property type="match status" value="1"/>
</dbReference>
<organism evidence="12 13">
    <name type="scientific">Rhizoctonia solani 123E</name>
    <dbReference type="NCBI Taxonomy" id="1423351"/>
    <lineage>
        <taxon>Eukaryota</taxon>
        <taxon>Fungi</taxon>
        <taxon>Dikarya</taxon>
        <taxon>Basidiomycota</taxon>
        <taxon>Agaricomycotina</taxon>
        <taxon>Agaricomycetes</taxon>
        <taxon>Cantharellales</taxon>
        <taxon>Ceratobasidiaceae</taxon>
        <taxon>Rhizoctonia</taxon>
    </lineage>
</organism>
<feature type="transmembrane region" description="Helical" evidence="9">
    <location>
        <begin position="360"/>
        <end position="390"/>
    </location>
</feature>
<feature type="transmembrane region" description="Helical" evidence="9">
    <location>
        <begin position="759"/>
        <end position="784"/>
    </location>
</feature>
<evidence type="ECO:0000256" key="7">
    <source>
        <dbReference type="ARBA" id="ARBA00023136"/>
    </source>
</evidence>
<keyword evidence="7 9" id="KW-0472">Membrane</keyword>
<keyword evidence="13" id="KW-1185">Reference proteome</keyword>
<evidence type="ECO:0000256" key="1">
    <source>
        <dbReference type="ARBA" id="ARBA00004651"/>
    </source>
</evidence>
<dbReference type="PANTHER" id="PTHR43302">
    <property type="entry name" value="TRANSPORTER ARSB-RELATED"/>
    <property type="match status" value="1"/>
</dbReference>
<dbReference type="Pfam" id="PF02040">
    <property type="entry name" value="ArsB"/>
    <property type="match status" value="1"/>
</dbReference>
<keyword evidence="4" id="KW-1003">Cell membrane</keyword>
<feature type="transmembrane region" description="Helical" evidence="9">
    <location>
        <begin position="442"/>
        <end position="462"/>
    </location>
</feature>
<gene>
    <name evidence="12" type="ORF">V565_141570</name>
</gene>
<dbReference type="HOGENOM" id="CLU_017834_1_0_1"/>
<sequence>MMVLFQRKIIYMGNAGNPLHRIPKFRLLAGKLIVDNLEREVQVIAVAPRSYWTSTKTSPSEAGFLSDYTAVLEWISNAYPNSPVVLYGHSIGGSIAVKLLASLPASTRVRGLVVENAFTSVPAMVRTVYPSKWLPYYYLGPLVFDKWDALSTLSHERSSALRNVILHPPSILIINSENDELVPAEMGREMFDAASFVYHGLSKPLGTGPRRVLIPGALHDDAFTKRQWKDEMRAYLTKVATVDTYRQSAVFDGLRPRAQPQSDRGAHVNNWRSILTIIVFLVANILVIAPFRIPLPRFLNKPLSIILFRKSLNEPHARSYFPVNYVSAPVFGVFFLWAAQCIDGTIVRNGIVGTNGIKPLDIMALFISLAYIAIALDATGLLRFLAFWVVRKGGSSGPRLYLLLYVFFFVFGVIVGNDPIILSGTAFLAYLTRVAGIAPPTAWIFAQFCAANIASAVLVSSNPTNLVVAGGFEISFLVFTANLVLPVFASAIAVYPVLRWYLFRSEGLIPASISAQDLDPQAALVDSHGAIFGSTLMITTLLVLVGTSAGGLHVEVWMITVPAAIIMFLRDVSHDIHAHRRKSEIKSRSNPCSPIEEHQHHSGGPIPVDVGETPRESDNIELARFPSEATRRVSHGSIPKAAASESVAPKSPFIWVRRFPTPITTLRRLPYPLLPFAFAMFILVQGLASTGWIAVFAGWWAAWARASGLLGIVGGMGFISVCLCNVCGTNIGATILLARVIQVWTEVHSPSVRSRHGAIYALAIGSNYGAFSTVFSASLAGLLWRDILRQKGIIVKRSEFAKLNLALIFVSMLVGCSVLIAQIYVRPPT</sequence>
<feature type="transmembrane region" description="Helical" evidence="9">
    <location>
        <begin position="319"/>
        <end position="339"/>
    </location>
</feature>
<evidence type="ECO:0000256" key="2">
    <source>
        <dbReference type="ARBA" id="ARBA00009843"/>
    </source>
</evidence>
<dbReference type="InterPro" id="IPR029058">
    <property type="entry name" value="AB_hydrolase_fold"/>
</dbReference>
<dbReference type="OrthoDB" id="442352at2759"/>
<dbReference type="GO" id="GO:0015105">
    <property type="term" value="F:arsenite transmembrane transporter activity"/>
    <property type="evidence" value="ECO:0007669"/>
    <property type="project" value="InterPro"/>
</dbReference>
<comment type="subcellular location">
    <subcellularLocation>
        <location evidence="1">Cell membrane</location>
        <topology evidence="1">Multi-pass membrane protein</topology>
    </subcellularLocation>
</comment>
<protein>
    <submittedName>
        <fullName evidence="12">Arsenical pump membrane protein</fullName>
    </submittedName>
</protein>
<evidence type="ECO:0000256" key="6">
    <source>
        <dbReference type="ARBA" id="ARBA00022989"/>
    </source>
</evidence>
<accession>A0A074RL92</accession>
<comment type="similarity">
    <text evidence="2">Belongs to the CitM (TC 2.A.11) transporter family.</text>
</comment>
<dbReference type="PANTHER" id="PTHR43302:SF5">
    <property type="entry name" value="TRANSPORTER ARSB-RELATED"/>
    <property type="match status" value="1"/>
</dbReference>
<reference evidence="12 13" key="1">
    <citation type="submission" date="2013-12" db="EMBL/GenBank/DDBJ databases">
        <authorList>
            <person name="Cubeta M."/>
            <person name="Pakala S."/>
            <person name="Fedorova N."/>
            <person name="Thomas E."/>
            <person name="Dean R."/>
            <person name="Jabaji S."/>
            <person name="Neate S."/>
            <person name="Toda T."/>
            <person name="Tavantzis S."/>
            <person name="Vilgalys R."/>
            <person name="Bharathan N."/>
            <person name="Pakala S."/>
            <person name="Losada L.S."/>
            <person name="Zafar N."/>
            <person name="Nierman W."/>
        </authorList>
    </citation>
    <scope>NUCLEOTIDE SEQUENCE [LARGE SCALE GENOMIC DNA]</scope>
    <source>
        <strain evidence="12 13">123E</strain>
    </source>
</reference>
<evidence type="ECO:0000313" key="12">
    <source>
        <dbReference type="EMBL" id="KEP47856.1"/>
    </source>
</evidence>
<feature type="transmembrane region" description="Helical" evidence="9">
    <location>
        <begin position="274"/>
        <end position="293"/>
    </location>
</feature>
<dbReference type="InterPro" id="IPR004680">
    <property type="entry name" value="Cit_transptr-like_dom"/>
</dbReference>
<dbReference type="GO" id="GO:0005886">
    <property type="term" value="C:plasma membrane"/>
    <property type="evidence" value="ECO:0007669"/>
    <property type="project" value="UniProtKB-SubCell"/>
</dbReference>
<feature type="domain" description="Citrate transporter-like" evidence="10">
    <location>
        <begin position="361"/>
        <end position="570"/>
    </location>
</feature>
<dbReference type="InterPro" id="IPR022742">
    <property type="entry name" value="Hydrolase_4"/>
</dbReference>
<feature type="transmembrane region" description="Helical" evidence="9">
    <location>
        <begin position="402"/>
        <end position="430"/>
    </location>
</feature>
<keyword evidence="6 9" id="KW-1133">Transmembrane helix</keyword>
<dbReference type="EMBL" id="AZST01000634">
    <property type="protein sequence ID" value="KEP47856.1"/>
    <property type="molecule type" value="Genomic_DNA"/>
</dbReference>
<keyword evidence="5 9" id="KW-0812">Transmembrane</keyword>
<feature type="domain" description="Serine aminopeptidase S33" evidence="11">
    <location>
        <begin position="60"/>
        <end position="130"/>
    </location>
</feature>
<feature type="transmembrane region" description="Helical" evidence="9">
    <location>
        <begin position="708"/>
        <end position="738"/>
    </location>
</feature>
<dbReference type="Proteomes" id="UP000027456">
    <property type="component" value="Unassembled WGS sequence"/>
</dbReference>